<dbReference type="SUPFAM" id="SSF56112">
    <property type="entry name" value="Protein kinase-like (PK-like)"/>
    <property type="match status" value="1"/>
</dbReference>
<accession>A0AAE9XRT2</accession>
<dbReference type="InterPro" id="IPR011009">
    <property type="entry name" value="Kinase-like_dom_sf"/>
</dbReference>
<protein>
    <recommendedName>
        <fullName evidence="3">Protein kinase domain-containing protein</fullName>
    </recommendedName>
</protein>
<organism evidence="1 2">
    <name type="scientific">Gimibacter soli</name>
    <dbReference type="NCBI Taxonomy" id="3024400"/>
    <lineage>
        <taxon>Bacteria</taxon>
        <taxon>Pseudomonadati</taxon>
        <taxon>Pseudomonadota</taxon>
        <taxon>Alphaproteobacteria</taxon>
        <taxon>Kordiimonadales</taxon>
        <taxon>Temperatibacteraceae</taxon>
        <taxon>Gimibacter</taxon>
    </lineage>
</organism>
<gene>
    <name evidence="1" type="ORF">PH603_14615</name>
</gene>
<dbReference type="Proteomes" id="UP001217500">
    <property type="component" value="Chromosome"/>
</dbReference>
<evidence type="ECO:0008006" key="3">
    <source>
        <dbReference type="Google" id="ProtNLM"/>
    </source>
</evidence>
<evidence type="ECO:0000313" key="2">
    <source>
        <dbReference type="Proteomes" id="UP001217500"/>
    </source>
</evidence>
<sequence>MSSEQVPVPNEANAFSERFRIDTSKPLPEFSTPGGDAYMVVDGEHSDRPYYALVHNPTVSVRNTVFKHLSDDPIASLICPIERGLMNVDLPGGIKQRLVTIFERPTGGPLLGQKGEAHPKLNTGRLRQSIALQLLKALAGLHKRGVYHRCIRPTSIYFANKDSEDIVLGECYSTPAGYKQPMGLEPLELAFAQDAGRGQGSEAADYYQLGATLQCLYFGEMLWNGRDRDSLLTARVNQGSFWALSGGRDVPGTLGVLLRGLMADEPEARWVASDVIAWYEGNTAPKRTPMKSWAMNRPSKFEGTAYVDRRLMADAFGRNPVAAAKFLRKLDFPMWVQQSLRDVIFTEKLDRALAVRPGDTMGAGRNADFEMVARVCMFLDPTGPIRYKSLSLFLDAFPAVIADAFARDDKDALAALDELLESPFIATLVDISADKSGRLLGHSTALRKYFDMSSSRQLGKGMERVLYELNSALPCQSSRFKSVWIGSVRQLIMALDRLAGTGGGDTAMYDRHIAAFCAVHGLDLERYINQMAAAQGDPARFNTIVAEFFGTLQAQLKIPSLPNLTAKVTEGLGAAIKKLRSKARREGVEKLVEKVKKSGDIARLVREVNVSRLSHEDAAEFAQVRQVMVQIERDRMRLARKMTAADPEAQMKGLKAARMIATGLAVFGMTLIVL</sequence>
<dbReference type="EMBL" id="CP116805">
    <property type="protein sequence ID" value="WCL53770.1"/>
    <property type="molecule type" value="Genomic_DNA"/>
</dbReference>
<dbReference type="AlphaFoldDB" id="A0AAE9XRT2"/>
<name>A0AAE9XRT2_9PROT</name>
<proteinExistence type="predicted"/>
<dbReference type="KEGG" id="gso:PH603_14615"/>
<dbReference type="RefSeq" id="WP_289503357.1">
    <property type="nucleotide sequence ID" value="NZ_CP116805.1"/>
</dbReference>
<dbReference type="Gene3D" id="1.10.510.10">
    <property type="entry name" value="Transferase(Phosphotransferase) domain 1"/>
    <property type="match status" value="1"/>
</dbReference>
<keyword evidence="2" id="KW-1185">Reference proteome</keyword>
<reference evidence="1" key="1">
    <citation type="submission" date="2023-01" db="EMBL/GenBank/DDBJ databases">
        <title>The genome sequence of Kordiimonadaceae bacterium 6D33.</title>
        <authorList>
            <person name="Liu Y."/>
        </authorList>
    </citation>
    <scope>NUCLEOTIDE SEQUENCE</scope>
    <source>
        <strain evidence="1">6D33</strain>
    </source>
</reference>
<evidence type="ECO:0000313" key="1">
    <source>
        <dbReference type="EMBL" id="WCL53770.1"/>
    </source>
</evidence>